<evidence type="ECO:0000256" key="1">
    <source>
        <dbReference type="ARBA" id="ARBA00006611"/>
    </source>
</evidence>
<sequence length="218" mass="23221">MNPKKTDPLLEHIRDEVLAAGARFEPSLVATAIHASGQVLGISGSLAAAERINAELIGLGPLQKLLADPELTDIFVNSPSSVWVKRRDGLERCAVEFSDESQVRALARRLITSAGSRLDDGQPFVDVRLPGGLRVHAVLPPVSGQGTLLSIRLHRARPFELNELIGSGMISTAAAQLLREAVSARLNLLISGATGSGKTTLLNTVLGLCPEFERLVLI</sequence>
<dbReference type="InterPro" id="IPR027417">
    <property type="entry name" value="P-loop_NTPase"/>
</dbReference>
<dbReference type="Pfam" id="PF00437">
    <property type="entry name" value="T2SSE"/>
    <property type="match status" value="1"/>
</dbReference>
<dbReference type="GO" id="GO:0016887">
    <property type="term" value="F:ATP hydrolysis activity"/>
    <property type="evidence" value="ECO:0007669"/>
    <property type="project" value="InterPro"/>
</dbReference>
<keyword evidence="4" id="KW-1185">Reference proteome</keyword>
<dbReference type="Gene3D" id="3.40.50.300">
    <property type="entry name" value="P-loop containing nucleotide triphosphate hydrolases"/>
    <property type="match status" value="1"/>
</dbReference>
<dbReference type="PANTHER" id="PTHR30486:SF6">
    <property type="entry name" value="TYPE IV PILUS RETRACTATION ATPASE PILT"/>
    <property type="match status" value="1"/>
</dbReference>
<evidence type="ECO:0000259" key="2">
    <source>
        <dbReference type="Pfam" id="PF00437"/>
    </source>
</evidence>
<comment type="similarity">
    <text evidence="1">Belongs to the GSP E family.</text>
</comment>
<reference evidence="4" key="1">
    <citation type="journal article" date="2008" name="J. Bacteriol.">
        <title>Genome sequence of the fish pathogen Renibacterium salmoninarum suggests reductive evolution away from an environmental Arthrobacter ancestor.</title>
        <authorList>
            <person name="Wiens G.D."/>
            <person name="Rockey D.D."/>
            <person name="Wu Z."/>
            <person name="Chang J."/>
            <person name="Levy R."/>
            <person name="Crane S."/>
            <person name="Chen D.S."/>
            <person name="Capri G.R."/>
            <person name="Burnett J.R."/>
            <person name="Sudheesh P.S."/>
            <person name="Schipma M.J."/>
            <person name="Burd H."/>
            <person name="Bhattacharyya A."/>
            <person name="Rhodes L.D."/>
            <person name="Kaul R."/>
            <person name="Strom M.S."/>
        </authorList>
    </citation>
    <scope>NUCLEOTIDE SEQUENCE [LARGE SCALE GENOMIC DNA]</scope>
    <source>
        <strain evidence="4">ATCC 33209 / DSM 20767 / JCM 11484 / NBRC 15589 / NCIMB 2235</strain>
    </source>
</reference>
<gene>
    <name evidence="3" type="ordered locus">RSal33209_2755</name>
</gene>
<name>A9WTF9_RENSM</name>
<dbReference type="Proteomes" id="UP000002007">
    <property type="component" value="Chromosome"/>
</dbReference>
<organism evidence="3 4">
    <name type="scientific">Renibacterium salmoninarum (strain ATCC 33209 / DSM 20767 / JCM 11484 / NBRC 15589 / NCIMB 2235)</name>
    <dbReference type="NCBI Taxonomy" id="288705"/>
    <lineage>
        <taxon>Bacteria</taxon>
        <taxon>Bacillati</taxon>
        <taxon>Actinomycetota</taxon>
        <taxon>Actinomycetes</taxon>
        <taxon>Micrococcales</taxon>
        <taxon>Micrococcaceae</taxon>
        <taxon>Renibacterium</taxon>
    </lineage>
</organism>
<accession>A9WTF9</accession>
<dbReference type="HOGENOM" id="CLU_005379_1_1_11"/>
<dbReference type="InterPro" id="IPR001482">
    <property type="entry name" value="T2SS/T4SS_dom"/>
</dbReference>
<protein>
    <submittedName>
        <fullName evidence="3">Type II secretion system protein E</fullName>
    </submittedName>
</protein>
<feature type="domain" description="Bacterial type II secretion system protein E" evidence="2">
    <location>
        <begin position="58"/>
        <end position="214"/>
    </location>
</feature>
<dbReference type="EMBL" id="CP000910">
    <property type="protein sequence ID" value="ABY24480.1"/>
    <property type="molecule type" value="Genomic_DNA"/>
</dbReference>
<dbReference type="STRING" id="288705.RSal33209_2755"/>
<dbReference type="Gene3D" id="3.30.450.380">
    <property type="match status" value="1"/>
</dbReference>
<dbReference type="AlphaFoldDB" id="A9WTF9"/>
<dbReference type="eggNOG" id="COG4962">
    <property type="taxonomic scope" value="Bacteria"/>
</dbReference>
<dbReference type="InterPro" id="IPR050921">
    <property type="entry name" value="T4SS_GSP_E_ATPase"/>
</dbReference>
<dbReference type="KEGG" id="rsa:RSal33209_2755"/>
<dbReference type="SUPFAM" id="SSF52540">
    <property type="entry name" value="P-loop containing nucleoside triphosphate hydrolases"/>
    <property type="match status" value="1"/>
</dbReference>
<evidence type="ECO:0000313" key="4">
    <source>
        <dbReference type="Proteomes" id="UP000002007"/>
    </source>
</evidence>
<dbReference type="PANTHER" id="PTHR30486">
    <property type="entry name" value="TWITCHING MOTILITY PROTEIN PILT"/>
    <property type="match status" value="1"/>
</dbReference>
<evidence type="ECO:0000313" key="3">
    <source>
        <dbReference type="EMBL" id="ABY24480.1"/>
    </source>
</evidence>
<proteinExistence type="inferred from homology"/>